<dbReference type="AlphaFoldDB" id="A0A1W2CU89"/>
<dbReference type="Gene3D" id="2.120.10.30">
    <property type="entry name" value="TolB, C-terminal domain"/>
    <property type="match status" value="1"/>
</dbReference>
<dbReference type="RefSeq" id="WP_084240039.1">
    <property type="nucleotide sequence ID" value="NZ_FWXT01000002.1"/>
</dbReference>
<evidence type="ECO:0000313" key="4">
    <source>
        <dbReference type="Proteomes" id="UP000192756"/>
    </source>
</evidence>
<sequence>MQDINSTYRIYIKGSLFIILLLVSCLSLSAQVKQKSMLTPKDYHLWSKLFNAQISSNGNWASYRLFYEYTRKDTLVVQHTNDDRSYVFPGSATGKFNGETDFACLKGDTLILQDLKSGKQLKTPGTANFAFSANQKFIIILLKQADKKNALEIRNRQGSVVQRVSNIAQYIFDPSGNGIVYSTAKDDGYNVEFMLFKDAISKKTVTTDRQAMFKKLVWEENSIAFIEALSQHPKLFVYDILQDKLSLLDPTKVTGFPSQMQVSDAPMAHLNLSDDGKRVIFWMKDTTIKSDFVGPKALQIWHTMDKQMFDSKKYFGNYALSDKMAIWDINTQSVLQITNQDLPTGFLSSDYNYAFIYDRYAYEPQTQQNGPYDLFLIDLNSGKRKRIIEKYAFDNIPSRSPDGRYLCYATKQGHWWIYDIQRDLHTNITLGISDSFLTEDTNSPGQEAPYGIGGWTTDGYVILYDRYDLWKVSLDGKEQLRLTRGREIQKTFRIETFSSTFNINIEAKKNKLDLNRGLMLTTANKETGASGLSSWNPKSGVKELIWENKKTNLFYKAENKAIYIYLERSFTSSPRLMMYDGKVKELVRTNKQQDQFYWGKNERIDYTVDGIKTKGVLFYPAGYETGKKYPMVVSIYERQFAYLHEYQNPSLIQGDGDNVTNFTHQGYFVLYPDINYEYGNLRKSVTQSVLTAVDTVVAKGSIYPDKIGLIGHSFGGYETDLILTQTGRFAAAVAGSAWTDLVSTYLYEGPLMKRPDFFRTENHQLRIGKSLFEDMPAYLNNSPVLMADKVTTPLLGWVGEDDRHIHSLQSMEFYLALRRANKAHTLLIYAGEEHTIDKNENAIDLSERIMQWFDYYLKDGKRQGWMNSDYVR</sequence>
<dbReference type="GO" id="GO:0006508">
    <property type="term" value="P:proteolysis"/>
    <property type="evidence" value="ECO:0007669"/>
    <property type="project" value="InterPro"/>
</dbReference>
<dbReference type="InterPro" id="IPR001375">
    <property type="entry name" value="Peptidase_S9_cat"/>
</dbReference>
<evidence type="ECO:0000313" key="3">
    <source>
        <dbReference type="EMBL" id="SMC88820.1"/>
    </source>
</evidence>
<keyword evidence="1" id="KW-0378">Hydrolase</keyword>
<evidence type="ECO:0000256" key="1">
    <source>
        <dbReference type="ARBA" id="ARBA00022801"/>
    </source>
</evidence>
<gene>
    <name evidence="3" type="ORF">SAMN04488524_3246</name>
</gene>
<proteinExistence type="predicted"/>
<keyword evidence="4" id="KW-1185">Reference proteome</keyword>
<dbReference type="STRING" id="151894.SAMN04488524_3246"/>
<feature type="domain" description="Peptidase S9 prolyl oligopeptidase catalytic" evidence="2">
    <location>
        <begin position="681"/>
        <end position="859"/>
    </location>
</feature>
<dbReference type="PANTHER" id="PTHR42776:SF27">
    <property type="entry name" value="DIPEPTIDYL PEPTIDASE FAMILY MEMBER 6"/>
    <property type="match status" value="1"/>
</dbReference>
<name>A0A1W2CU89_9SPHI</name>
<evidence type="ECO:0000259" key="2">
    <source>
        <dbReference type="Pfam" id="PF00326"/>
    </source>
</evidence>
<dbReference type="EMBL" id="FWXT01000002">
    <property type="protein sequence ID" value="SMC88820.1"/>
    <property type="molecule type" value="Genomic_DNA"/>
</dbReference>
<dbReference type="Proteomes" id="UP000192756">
    <property type="component" value="Unassembled WGS sequence"/>
</dbReference>
<dbReference type="GO" id="GO:0004252">
    <property type="term" value="F:serine-type endopeptidase activity"/>
    <property type="evidence" value="ECO:0007669"/>
    <property type="project" value="TreeGrafter"/>
</dbReference>
<reference evidence="4" key="1">
    <citation type="submission" date="2017-04" db="EMBL/GenBank/DDBJ databases">
        <authorList>
            <person name="Varghese N."/>
            <person name="Submissions S."/>
        </authorList>
    </citation>
    <scope>NUCLEOTIDE SEQUENCE [LARGE SCALE GENOMIC DNA]</scope>
    <source>
        <strain evidence="4">DSM 12126</strain>
    </source>
</reference>
<dbReference type="Pfam" id="PF00326">
    <property type="entry name" value="Peptidase_S9"/>
    <property type="match status" value="1"/>
</dbReference>
<dbReference type="InterPro" id="IPR011042">
    <property type="entry name" value="6-blade_b-propeller_TolB-like"/>
</dbReference>
<accession>A0A1W2CU89</accession>
<protein>
    <submittedName>
        <fullName evidence="3">Prolyl oligopeptidase family protein</fullName>
    </submittedName>
</protein>
<dbReference type="SUPFAM" id="SSF53474">
    <property type="entry name" value="alpha/beta-Hydrolases"/>
    <property type="match status" value="1"/>
</dbReference>
<dbReference type="Gene3D" id="3.40.50.1820">
    <property type="entry name" value="alpha/beta hydrolase"/>
    <property type="match status" value="1"/>
</dbReference>
<dbReference type="PANTHER" id="PTHR42776">
    <property type="entry name" value="SERINE PEPTIDASE S9 FAMILY MEMBER"/>
    <property type="match status" value="1"/>
</dbReference>
<dbReference type="SUPFAM" id="SSF82171">
    <property type="entry name" value="DPP6 N-terminal domain-like"/>
    <property type="match status" value="1"/>
</dbReference>
<dbReference type="InterPro" id="IPR029058">
    <property type="entry name" value="AB_hydrolase_fold"/>
</dbReference>
<dbReference type="OrthoDB" id="9812921at2"/>
<organism evidence="3 4">
    <name type="scientific">Pedobacter africanus</name>
    <dbReference type="NCBI Taxonomy" id="151894"/>
    <lineage>
        <taxon>Bacteria</taxon>
        <taxon>Pseudomonadati</taxon>
        <taxon>Bacteroidota</taxon>
        <taxon>Sphingobacteriia</taxon>
        <taxon>Sphingobacteriales</taxon>
        <taxon>Sphingobacteriaceae</taxon>
        <taxon>Pedobacter</taxon>
    </lineage>
</organism>